<dbReference type="Pfam" id="PF01807">
    <property type="entry name" value="Zn_ribbon_DnaG"/>
    <property type="match status" value="1"/>
</dbReference>
<dbReference type="PANTHER" id="PTHR30313:SF2">
    <property type="entry name" value="DNA PRIMASE"/>
    <property type="match status" value="1"/>
</dbReference>
<dbReference type="InterPro" id="IPR002694">
    <property type="entry name" value="Znf_CHC2"/>
</dbReference>
<evidence type="ECO:0000256" key="2">
    <source>
        <dbReference type="ARBA" id="ARBA00022771"/>
    </source>
</evidence>
<keyword evidence="6" id="KW-1185">Reference proteome</keyword>
<dbReference type="GO" id="GO:0003899">
    <property type="term" value="F:DNA-directed RNA polymerase activity"/>
    <property type="evidence" value="ECO:0007669"/>
    <property type="project" value="InterPro"/>
</dbReference>
<protein>
    <submittedName>
        <fullName evidence="5">DNA primase</fullName>
    </submittedName>
</protein>
<dbReference type="SMART" id="SM00400">
    <property type="entry name" value="ZnF_CHCC"/>
    <property type="match status" value="1"/>
</dbReference>
<sequence>MNKSDRIKAAVSLKDVAEAAGVTWDLSKSAPRKGDWWGPCPFHGEKTSSFHVVEPAGKGGFFKCFGCHKGGTVIDFVMEAESVDFTTAVRRLAADAGVAGEMSEERKADLARQRDKAKAKAEAEAARKAESGFRIAAQIWNTAERGNSLLSRYLAARGVNPSVIGGVPASLRLAPHLSHWAGGYDRNAPADHVGPAMIAAVGRGKLSGVHRTWITAEGRARYATGGKVAKQWIGRTGEMMGQPCALSTPTPAVVVGEGIETTLAGWSALLAAGQVGWSAEAGLSRGAITGPASDPAQLWTPRPGVSEVLLLGEGSSKNPREARELYEGAQRRLEALGLRVLLTVPRGRWDLDLDFADLATADNLKD</sequence>
<reference evidence="5 6" key="1">
    <citation type="journal article" date="2016" name="Genome Announc.">
        <title>Complete Genome Sequences of Five Bacteriophages That Infect Rhodobacter capsulatus.</title>
        <authorList>
            <person name="Bollivar D.W."/>
            <person name="Bernardoni B."/>
            <person name="Bockman M.R."/>
            <person name="Miller B.M."/>
            <person name="Russell D.A."/>
            <person name="Delesalle V.A."/>
            <person name="Krukonis G.P."/>
            <person name="Hatfull G.F."/>
            <person name="Cross M.R."/>
            <person name="Szewczyk M.M."/>
            <person name="Eppurath A."/>
        </authorList>
    </citation>
    <scope>NUCLEOTIDE SEQUENCE [LARGE SCALE GENOMIC DNA]</scope>
</reference>
<dbReference type="SUPFAM" id="SSF57783">
    <property type="entry name" value="Zinc beta-ribbon"/>
    <property type="match status" value="1"/>
</dbReference>
<evidence type="ECO:0000256" key="3">
    <source>
        <dbReference type="ARBA" id="ARBA00022833"/>
    </source>
</evidence>
<dbReference type="GO" id="GO:0006269">
    <property type="term" value="P:DNA replication, synthesis of primer"/>
    <property type="evidence" value="ECO:0007669"/>
    <property type="project" value="TreeGrafter"/>
</dbReference>
<dbReference type="GO" id="GO:0003677">
    <property type="term" value="F:DNA binding"/>
    <property type="evidence" value="ECO:0007669"/>
    <property type="project" value="InterPro"/>
</dbReference>
<keyword evidence="2" id="KW-0863">Zinc-finger</keyword>
<dbReference type="Gene3D" id="3.90.580.10">
    <property type="entry name" value="Zinc finger, CHC2-type domain"/>
    <property type="match status" value="1"/>
</dbReference>
<name>A0A0K1LLI7_9CAUD</name>
<feature type="domain" description="Zinc finger CHC2-type" evidence="4">
    <location>
        <begin position="36"/>
        <end position="93"/>
    </location>
</feature>
<dbReference type="Pfam" id="PF23639">
    <property type="entry name" value="DUF7146"/>
    <property type="match status" value="1"/>
</dbReference>
<evidence type="ECO:0000313" key="5">
    <source>
        <dbReference type="EMBL" id="AKU43329.1"/>
    </source>
</evidence>
<proteinExistence type="predicted"/>
<organism evidence="5 6">
    <name type="scientific">Rhodobacter phage RcCronus</name>
    <dbReference type="NCBI Taxonomy" id="1662333"/>
    <lineage>
        <taxon>Viruses</taxon>
        <taxon>Duplodnaviria</taxon>
        <taxon>Heunggongvirae</taxon>
        <taxon>Uroviricota</taxon>
        <taxon>Caudoviricetes</taxon>
        <taxon>Cronusvirus</taxon>
        <taxon>Cronusvirus cronus</taxon>
    </lineage>
</organism>
<dbReference type="InterPro" id="IPR050219">
    <property type="entry name" value="DnaG_primase"/>
</dbReference>
<evidence type="ECO:0000256" key="1">
    <source>
        <dbReference type="ARBA" id="ARBA00022723"/>
    </source>
</evidence>
<gene>
    <name evidence="5" type="ORF">RCCRONUS_40</name>
</gene>
<dbReference type="EMBL" id="KR935217">
    <property type="protein sequence ID" value="AKU43329.1"/>
    <property type="molecule type" value="Genomic_DNA"/>
</dbReference>
<dbReference type="PANTHER" id="PTHR30313">
    <property type="entry name" value="DNA PRIMASE"/>
    <property type="match status" value="1"/>
</dbReference>
<dbReference type="GO" id="GO:0008270">
    <property type="term" value="F:zinc ion binding"/>
    <property type="evidence" value="ECO:0007669"/>
    <property type="project" value="UniProtKB-KW"/>
</dbReference>
<keyword evidence="3" id="KW-0862">Zinc</keyword>
<dbReference type="InterPro" id="IPR055570">
    <property type="entry name" value="DUF7146"/>
</dbReference>
<evidence type="ECO:0000259" key="4">
    <source>
        <dbReference type="SMART" id="SM00400"/>
    </source>
</evidence>
<evidence type="ECO:0000313" key="6">
    <source>
        <dbReference type="Proteomes" id="UP000229633"/>
    </source>
</evidence>
<dbReference type="Proteomes" id="UP000229633">
    <property type="component" value="Segment"/>
</dbReference>
<dbReference type="InterPro" id="IPR036977">
    <property type="entry name" value="DNA_primase_Znf_CHC2"/>
</dbReference>
<accession>A0A0K1LLI7</accession>
<keyword evidence="1" id="KW-0479">Metal-binding</keyword>